<accession>A0ABS2QBN6</accession>
<dbReference type="PANTHER" id="PTHR30269:SF0">
    <property type="entry name" value="MEMBRANE TRANSPORTER PROTEIN YFCA-RELATED"/>
    <property type="match status" value="1"/>
</dbReference>
<proteinExistence type="inferred from homology"/>
<feature type="transmembrane region" description="Helical" evidence="8">
    <location>
        <begin position="42"/>
        <end position="62"/>
    </location>
</feature>
<dbReference type="RefSeq" id="WP_205007757.1">
    <property type="nucleotide sequence ID" value="NZ_CBCRXA010000045.1"/>
</dbReference>
<feature type="transmembrane region" description="Helical" evidence="8">
    <location>
        <begin position="213"/>
        <end position="235"/>
    </location>
</feature>
<evidence type="ECO:0000313" key="10">
    <source>
        <dbReference type="Proteomes" id="UP000823201"/>
    </source>
</evidence>
<evidence type="ECO:0000256" key="3">
    <source>
        <dbReference type="ARBA" id="ARBA00022448"/>
    </source>
</evidence>
<dbReference type="InterPro" id="IPR052017">
    <property type="entry name" value="TSUP"/>
</dbReference>
<dbReference type="EMBL" id="JAFBEV010000046">
    <property type="protein sequence ID" value="MBM7659222.1"/>
    <property type="molecule type" value="Genomic_DNA"/>
</dbReference>
<feature type="transmembrane region" description="Helical" evidence="8">
    <location>
        <begin position="189"/>
        <end position="207"/>
    </location>
</feature>
<protein>
    <recommendedName>
        <fullName evidence="8">Probable membrane transporter protein</fullName>
    </recommendedName>
</protein>
<evidence type="ECO:0000256" key="5">
    <source>
        <dbReference type="ARBA" id="ARBA00022692"/>
    </source>
</evidence>
<evidence type="ECO:0000313" key="9">
    <source>
        <dbReference type="EMBL" id="MBM7659222.1"/>
    </source>
</evidence>
<feature type="transmembrane region" description="Helical" evidence="8">
    <location>
        <begin position="7"/>
        <end position="30"/>
    </location>
</feature>
<dbReference type="Proteomes" id="UP000823201">
    <property type="component" value="Unassembled WGS sequence"/>
</dbReference>
<dbReference type="PANTHER" id="PTHR30269">
    <property type="entry name" value="TRANSMEMBRANE PROTEIN YFCA"/>
    <property type="match status" value="1"/>
</dbReference>
<dbReference type="InterPro" id="IPR002781">
    <property type="entry name" value="TM_pro_TauE-like"/>
</dbReference>
<sequence>MFYHYLFILFPVGIIAGIISASVGLASLVSYPALLALGIPPVYANVTNTAALIFTGIGAGVSSKRELRGHGRELLKLLPLTVGGSIFGSILLLVAPATTFEHIVPFFIFSAALLILRPMRIVRDKDRQQRASNDENRKDVFWRKVAVVAYCIAVFAVGAYTGYFGAAGGVIMLAIFAATSHAKFVEYNALKNVLLCGSNLVATLLYAVRSHIYWLAVAPLAAGFFIGGYIGPYIVRRIPPKVMKIVIAIGAMGLATILFIQTYF</sequence>
<keyword evidence="5 8" id="KW-0812">Transmembrane</keyword>
<evidence type="ECO:0000256" key="2">
    <source>
        <dbReference type="ARBA" id="ARBA00009142"/>
    </source>
</evidence>
<reference evidence="9 10" key="1">
    <citation type="submission" date="2021-01" db="EMBL/GenBank/DDBJ databases">
        <title>Genomic Encyclopedia of Type Strains, Phase IV (KMG-IV): sequencing the most valuable type-strain genomes for metagenomic binning, comparative biology and taxonomic classification.</title>
        <authorList>
            <person name="Goeker M."/>
        </authorList>
    </citation>
    <scope>NUCLEOTIDE SEQUENCE [LARGE SCALE GENOMIC DNA]</scope>
    <source>
        <strain evidence="9 10">DSM 100968</strain>
    </source>
</reference>
<comment type="subcellular location">
    <subcellularLocation>
        <location evidence="1 8">Cell membrane</location>
        <topology evidence="1 8">Multi-pass membrane protein</topology>
    </subcellularLocation>
</comment>
<feature type="transmembrane region" description="Helical" evidence="8">
    <location>
        <begin position="242"/>
        <end position="263"/>
    </location>
</feature>
<organism evidence="9 10">
    <name type="scientific">Sporolactobacillus spathodeae</name>
    <dbReference type="NCBI Taxonomy" id="1465502"/>
    <lineage>
        <taxon>Bacteria</taxon>
        <taxon>Bacillati</taxon>
        <taxon>Bacillota</taxon>
        <taxon>Bacilli</taxon>
        <taxon>Bacillales</taxon>
        <taxon>Sporolactobacillaceae</taxon>
        <taxon>Sporolactobacillus</taxon>
    </lineage>
</organism>
<keyword evidence="3" id="KW-0813">Transport</keyword>
<feature type="transmembrane region" description="Helical" evidence="8">
    <location>
        <begin position="163"/>
        <end position="182"/>
    </location>
</feature>
<feature type="transmembrane region" description="Helical" evidence="8">
    <location>
        <begin position="74"/>
        <end position="96"/>
    </location>
</feature>
<gene>
    <name evidence="9" type="ORF">JOC27_002728</name>
</gene>
<comment type="similarity">
    <text evidence="2 8">Belongs to the 4-toluene sulfonate uptake permease (TSUP) (TC 2.A.102) family.</text>
</comment>
<comment type="caution">
    <text evidence="9">The sequence shown here is derived from an EMBL/GenBank/DDBJ whole genome shotgun (WGS) entry which is preliminary data.</text>
</comment>
<evidence type="ECO:0000256" key="1">
    <source>
        <dbReference type="ARBA" id="ARBA00004651"/>
    </source>
</evidence>
<dbReference type="Pfam" id="PF01925">
    <property type="entry name" value="TauE"/>
    <property type="match status" value="1"/>
</dbReference>
<evidence type="ECO:0000256" key="4">
    <source>
        <dbReference type="ARBA" id="ARBA00022475"/>
    </source>
</evidence>
<evidence type="ECO:0000256" key="8">
    <source>
        <dbReference type="RuleBase" id="RU363041"/>
    </source>
</evidence>
<keyword evidence="6 8" id="KW-1133">Transmembrane helix</keyword>
<evidence type="ECO:0000256" key="7">
    <source>
        <dbReference type="ARBA" id="ARBA00023136"/>
    </source>
</evidence>
<name>A0ABS2QBN6_9BACL</name>
<feature type="transmembrane region" description="Helical" evidence="8">
    <location>
        <begin position="102"/>
        <end position="119"/>
    </location>
</feature>
<keyword evidence="7 8" id="KW-0472">Membrane</keyword>
<keyword evidence="4 8" id="KW-1003">Cell membrane</keyword>
<feature type="transmembrane region" description="Helical" evidence="8">
    <location>
        <begin position="140"/>
        <end position="157"/>
    </location>
</feature>
<evidence type="ECO:0000256" key="6">
    <source>
        <dbReference type="ARBA" id="ARBA00022989"/>
    </source>
</evidence>
<keyword evidence="10" id="KW-1185">Reference proteome</keyword>